<dbReference type="EMBL" id="JAVXUP010000905">
    <property type="protein sequence ID" value="KAK3018995.1"/>
    <property type="molecule type" value="Genomic_DNA"/>
</dbReference>
<keyword evidence="2" id="KW-1185">Reference proteome</keyword>
<sequence length="99" mass="11039">MAPNLVRRSHFRVPSDYNDPKFRPVTLAFSGALTSSRIQLNTYKADIPKSNHAKRTHVLHDNDMGQAATQKPPEVISGNLTAGTLQFFCLGAKVDFEWP</sequence>
<organism evidence="1 2">
    <name type="scientific">Escallonia herrerae</name>
    <dbReference type="NCBI Taxonomy" id="1293975"/>
    <lineage>
        <taxon>Eukaryota</taxon>
        <taxon>Viridiplantae</taxon>
        <taxon>Streptophyta</taxon>
        <taxon>Embryophyta</taxon>
        <taxon>Tracheophyta</taxon>
        <taxon>Spermatophyta</taxon>
        <taxon>Magnoliopsida</taxon>
        <taxon>eudicotyledons</taxon>
        <taxon>Gunneridae</taxon>
        <taxon>Pentapetalae</taxon>
        <taxon>asterids</taxon>
        <taxon>campanulids</taxon>
        <taxon>Escalloniales</taxon>
        <taxon>Escalloniaceae</taxon>
        <taxon>Escallonia</taxon>
    </lineage>
</organism>
<evidence type="ECO:0000313" key="1">
    <source>
        <dbReference type="EMBL" id="KAK3018995.1"/>
    </source>
</evidence>
<protein>
    <submittedName>
        <fullName evidence="1">Uncharacterized protein</fullName>
    </submittedName>
</protein>
<comment type="caution">
    <text evidence="1">The sequence shown here is derived from an EMBL/GenBank/DDBJ whole genome shotgun (WGS) entry which is preliminary data.</text>
</comment>
<proteinExistence type="predicted"/>
<dbReference type="Proteomes" id="UP001188597">
    <property type="component" value="Unassembled WGS sequence"/>
</dbReference>
<reference evidence="1" key="1">
    <citation type="submission" date="2022-12" db="EMBL/GenBank/DDBJ databases">
        <title>Draft genome assemblies for two species of Escallonia (Escalloniales).</title>
        <authorList>
            <person name="Chanderbali A."/>
            <person name="Dervinis C."/>
            <person name="Anghel I."/>
            <person name="Soltis D."/>
            <person name="Soltis P."/>
            <person name="Zapata F."/>
        </authorList>
    </citation>
    <scope>NUCLEOTIDE SEQUENCE</scope>
    <source>
        <strain evidence="1">UCBG64.0493</strain>
        <tissue evidence="1">Leaf</tissue>
    </source>
</reference>
<accession>A0AA88W964</accession>
<gene>
    <name evidence="1" type="ORF">RJ639_003603</name>
</gene>
<name>A0AA88W964_9ASTE</name>
<dbReference type="AlphaFoldDB" id="A0AA88W964"/>
<evidence type="ECO:0000313" key="2">
    <source>
        <dbReference type="Proteomes" id="UP001188597"/>
    </source>
</evidence>